<dbReference type="Pfam" id="PF08576">
    <property type="entry name" value="DUF1764"/>
    <property type="match status" value="1"/>
</dbReference>
<gene>
    <name evidence="2" type="ORF">BVRB_2g033310</name>
</gene>
<feature type="compositionally biased region" description="Basic and acidic residues" evidence="1">
    <location>
        <begin position="13"/>
        <end position="22"/>
    </location>
</feature>
<protein>
    <recommendedName>
        <fullName evidence="4">DUF1764 domain-containing protein</fullName>
    </recommendedName>
</protein>
<reference evidence="2 3" key="1">
    <citation type="journal article" date="2014" name="Nature">
        <title>The genome of the recently domesticated crop plant sugar beet (Beta vulgaris).</title>
        <authorList>
            <person name="Dohm J.C."/>
            <person name="Minoche A.E."/>
            <person name="Holtgrawe D."/>
            <person name="Capella-Gutierrez S."/>
            <person name="Zakrzewski F."/>
            <person name="Tafer H."/>
            <person name="Rupp O."/>
            <person name="Sorensen T.R."/>
            <person name="Stracke R."/>
            <person name="Reinhardt R."/>
            <person name="Goesmann A."/>
            <person name="Kraft T."/>
            <person name="Schulz B."/>
            <person name="Stadler P.F."/>
            <person name="Schmidt T."/>
            <person name="Gabaldon T."/>
            <person name="Lehrach H."/>
            <person name="Weisshaar B."/>
            <person name="Himmelbauer H."/>
        </authorList>
    </citation>
    <scope>NUCLEOTIDE SEQUENCE [LARGE SCALE GENOMIC DNA]</scope>
    <source>
        <tissue evidence="2">Taproot</tissue>
    </source>
</reference>
<dbReference type="PANTHER" id="PTHR34066:SF1">
    <property type="entry name" value="DUF1764 FAMILY PROTEIN"/>
    <property type="match status" value="1"/>
</dbReference>
<evidence type="ECO:0000313" key="3">
    <source>
        <dbReference type="Proteomes" id="UP000035740"/>
    </source>
</evidence>
<name>A0A0J8CW92_BETVV</name>
<dbReference type="InterPro" id="IPR013885">
    <property type="entry name" value="DUF1764_euk"/>
</dbReference>
<dbReference type="OMA" id="IASWDMP"/>
<evidence type="ECO:0008006" key="4">
    <source>
        <dbReference type="Google" id="ProtNLM"/>
    </source>
</evidence>
<dbReference type="Gramene" id="KMT17985">
    <property type="protein sequence ID" value="KMT17985"/>
    <property type="gene ID" value="BVRB_2g033310"/>
</dbReference>
<evidence type="ECO:0000313" key="2">
    <source>
        <dbReference type="EMBL" id="KMT17985.1"/>
    </source>
</evidence>
<feature type="region of interest" description="Disordered" evidence="1">
    <location>
        <begin position="1"/>
        <end position="114"/>
    </location>
</feature>
<dbReference type="eggNOG" id="ENOG502S9GU">
    <property type="taxonomic scope" value="Eukaryota"/>
</dbReference>
<proteinExistence type="predicted"/>
<evidence type="ECO:0000256" key="1">
    <source>
        <dbReference type="SAM" id="MobiDB-lite"/>
    </source>
</evidence>
<feature type="compositionally biased region" description="Basic and acidic residues" evidence="1">
    <location>
        <begin position="68"/>
        <end position="83"/>
    </location>
</feature>
<dbReference type="AlphaFoldDB" id="A0A0J8CW92"/>
<accession>A0A0J8CW92</accession>
<dbReference type="KEGG" id="bvg:104886498"/>
<dbReference type="EMBL" id="KQ090040">
    <property type="protein sequence ID" value="KMT17985.1"/>
    <property type="molecule type" value="Genomic_DNA"/>
</dbReference>
<keyword evidence="3" id="KW-1185">Reference proteome</keyword>
<organism evidence="2 3">
    <name type="scientific">Beta vulgaris subsp. vulgaris</name>
    <name type="common">Beet</name>
    <dbReference type="NCBI Taxonomy" id="3555"/>
    <lineage>
        <taxon>Eukaryota</taxon>
        <taxon>Viridiplantae</taxon>
        <taxon>Streptophyta</taxon>
        <taxon>Embryophyta</taxon>
        <taxon>Tracheophyta</taxon>
        <taxon>Spermatophyta</taxon>
        <taxon>Magnoliopsida</taxon>
        <taxon>eudicotyledons</taxon>
        <taxon>Gunneridae</taxon>
        <taxon>Pentapetalae</taxon>
        <taxon>Caryophyllales</taxon>
        <taxon>Chenopodiaceae</taxon>
        <taxon>Betoideae</taxon>
        <taxon>Beta</taxon>
    </lineage>
</organism>
<dbReference type="OrthoDB" id="20835at2759"/>
<sequence>MPKKKSSKTSGVTKEESKDVQEKPSTGHSKKADGIDESEAVPEEPSTASLKKADEIDDIFTSQKRKKAEQEKSERARVKNEKSKKIKKKKRIPKETEPFNSDSKPRRRTNDGLAIYSEEELRINKQDAGSSGLCPFDCSCCF</sequence>
<dbReference type="Proteomes" id="UP000035740">
    <property type="component" value="Chromosome 2"/>
</dbReference>
<dbReference type="PANTHER" id="PTHR34066">
    <property type="entry name" value="GROWTH FACTOR 2"/>
    <property type="match status" value="1"/>
</dbReference>